<feature type="region of interest" description="Disordered" evidence="1">
    <location>
        <begin position="407"/>
        <end position="426"/>
    </location>
</feature>
<sequence>MKFLLPLLFTTSQIVPTSINYSTNQNIKIESEKNSFEFVEKLDHKKTVLFDDNARVDENTYKYSREWLRNRALLKDFFLKHFTFKISDKFLNYLNDGLNMKISFDIDIERHYLYQYKDKKIQKQTKKVVCNFLDEFNFGCENQKEYEGIVRMDFLKDPKDLKSIRSAFYDFNTQWKCGYDKNLKLLNIYEAMDFEVYRNWEWNHSNFPVPPFSQLKYSVKEVKYEFLIPKTVLNSIKTIPYQIKDYKNIDQLEYLVADLENEFKKQLQKTNKNYLDKINNIFGAWKLTDFSKREFGKFKWSDKSEIIIEIPISKKYEKDIKSLYLKLPIIQRIDVSNLIEINELNIKKEDIKNIKNFIPDLSFWLNTALDYKIEKNELILTVKDNFKTKFYGEKRIKLNIKEEKPINYSNQNQNTKNPQINNYKKPRNKNLYSQHKALITNPYLYMTISLVLALVICSLYFLKDKKESTKD</sequence>
<comment type="caution">
    <text evidence="3">The sequence shown here is derived from an EMBL/GenBank/DDBJ whole genome shotgun (WGS) entry which is preliminary data.</text>
</comment>
<protein>
    <submittedName>
        <fullName evidence="3">Uncharacterized protein</fullName>
    </submittedName>
</protein>
<name>A0ABU0NDM0_9MOLU</name>
<feature type="compositionally biased region" description="Polar residues" evidence="1">
    <location>
        <begin position="407"/>
        <end position="422"/>
    </location>
</feature>
<dbReference type="RefSeq" id="WP_307444056.1">
    <property type="nucleotide sequence ID" value="NZ_JAUSWP010000001.1"/>
</dbReference>
<feature type="transmembrane region" description="Helical" evidence="2">
    <location>
        <begin position="443"/>
        <end position="462"/>
    </location>
</feature>
<keyword evidence="2" id="KW-0472">Membrane</keyword>
<evidence type="ECO:0000256" key="1">
    <source>
        <dbReference type="SAM" id="MobiDB-lite"/>
    </source>
</evidence>
<proteinExistence type="predicted"/>
<evidence type="ECO:0000313" key="4">
    <source>
        <dbReference type="Proteomes" id="UP001236620"/>
    </source>
</evidence>
<organism evidence="3 4">
    <name type="scientific">Mycoplasma yeatsii</name>
    <dbReference type="NCBI Taxonomy" id="51365"/>
    <lineage>
        <taxon>Bacteria</taxon>
        <taxon>Bacillati</taxon>
        <taxon>Mycoplasmatota</taxon>
        <taxon>Mollicutes</taxon>
        <taxon>Mycoplasmataceae</taxon>
        <taxon>Mycoplasma</taxon>
    </lineage>
</organism>
<dbReference type="Proteomes" id="UP001236620">
    <property type="component" value="Unassembled WGS sequence"/>
</dbReference>
<accession>A0ABU0NDM0</accession>
<gene>
    <name evidence="3" type="ORF">J2Z63_000139</name>
</gene>
<keyword evidence="4" id="KW-1185">Reference proteome</keyword>
<evidence type="ECO:0000256" key="2">
    <source>
        <dbReference type="SAM" id="Phobius"/>
    </source>
</evidence>
<keyword evidence="2" id="KW-1133">Transmembrane helix</keyword>
<keyword evidence="2" id="KW-0812">Transmembrane</keyword>
<evidence type="ECO:0000313" key="3">
    <source>
        <dbReference type="EMBL" id="MDQ0567518.1"/>
    </source>
</evidence>
<dbReference type="EMBL" id="JAUSWP010000001">
    <property type="protein sequence ID" value="MDQ0567518.1"/>
    <property type="molecule type" value="Genomic_DNA"/>
</dbReference>
<reference evidence="3" key="1">
    <citation type="submission" date="2023-07" db="EMBL/GenBank/DDBJ databases">
        <title>Genomic Encyclopedia of Type Strains, Phase IV (KMG-IV): sequencing the most valuable type-strain genomes for metagenomic binning, comparative biology and taxonomic classification.</title>
        <authorList>
            <person name="Goeker M."/>
        </authorList>
    </citation>
    <scope>NUCLEOTIDE SEQUENCE [LARGE SCALE GENOMIC DNA]</scope>
    <source>
        <strain evidence="3">DSM 22019</strain>
    </source>
</reference>